<evidence type="ECO:0000313" key="2">
    <source>
        <dbReference type="EMBL" id="RPD65292.1"/>
    </source>
</evidence>
<dbReference type="STRING" id="1328759.A0A5C2SNF1"/>
<name>A0A5C2SNF1_9APHY</name>
<sequence length="419" mass="47885">MALHRLPASGTSAVTKGILNPAAAQMFTRHLVYDNLFSRLTPGSFARMSGLCREVREATIDFATRAYDIDRSLGHYFSDPVGFRKLMARTYLLISGSFALQFFDRTVFPGSDLDLYIHYDVYDSECERILEVGRWLEKEGYTYKPDPGQESTLDGEVQELEVVDAMLQRYGEGLAVADVFAFEKHVSNDLREEVVRKIQLVIPSSNHRSPLQTILNFHSTCVINVITHDAAYSLYPYATFELSSALVLTRDKSKRTKAALDKYASRGFRMLDPRSPSATFDAQEVAHFFVGLHRQVDDGHSWVIPFRNAAKTLPQGSPLENDDAHYNRGEDFQKNEQMRRVRGDRDHGKYGDDDYGEEYEDDEDEYESEEDEDDADQCDEDDDEDEDRDPIPECRWRLYGDALPLVDYVGARGQFGDEY</sequence>
<accession>A0A5C2SNF1</accession>
<evidence type="ECO:0000313" key="3">
    <source>
        <dbReference type="Proteomes" id="UP000313359"/>
    </source>
</evidence>
<feature type="compositionally biased region" description="Basic and acidic residues" evidence="1">
    <location>
        <begin position="322"/>
        <end position="352"/>
    </location>
</feature>
<organism evidence="2 3">
    <name type="scientific">Lentinus tigrinus ALCF2SS1-6</name>
    <dbReference type="NCBI Taxonomy" id="1328759"/>
    <lineage>
        <taxon>Eukaryota</taxon>
        <taxon>Fungi</taxon>
        <taxon>Dikarya</taxon>
        <taxon>Basidiomycota</taxon>
        <taxon>Agaricomycotina</taxon>
        <taxon>Agaricomycetes</taxon>
        <taxon>Polyporales</taxon>
        <taxon>Polyporaceae</taxon>
        <taxon>Lentinus</taxon>
    </lineage>
</organism>
<dbReference type="Proteomes" id="UP000313359">
    <property type="component" value="Unassembled WGS sequence"/>
</dbReference>
<dbReference type="OrthoDB" id="3041043at2759"/>
<reference evidence="2" key="1">
    <citation type="journal article" date="2018" name="Genome Biol. Evol.">
        <title>Genomics and development of Lentinus tigrinus, a white-rot wood-decaying mushroom with dimorphic fruiting bodies.</title>
        <authorList>
            <person name="Wu B."/>
            <person name="Xu Z."/>
            <person name="Knudson A."/>
            <person name="Carlson A."/>
            <person name="Chen N."/>
            <person name="Kovaka S."/>
            <person name="LaButti K."/>
            <person name="Lipzen A."/>
            <person name="Pennachio C."/>
            <person name="Riley R."/>
            <person name="Schakwitz W."/>
            <person name="Umezawa K."/>
            <person name="Ohm R.A."/>
            <person name="Grigoriev I.V."/>
            <person name="Nagy L.G."/>
            <person name="Gibbons J."/>
            <person name="Hibbett D."/>
        </authorList>
    </citation>
    <scope>NUCLEOTIDE SEQUENCE [LARGE SCALE GENOMIC DNA]</scope>
    <source>
        <strain evidence="2">ALCF2SS1-6</strain>
    </source>
</reference>
<dbReference type="AlphaFoldDB" id="A0A5C2SNF1"/>
<protein>
    <submittedName>
        <fullName evidence="2">Uncharacterized protein</fullName>
    </submittedName>
</protein>
<keyword evidence="3" id="KW-1185">Reference proteome</keyword>
<gene>
    <name evidence="2" type="ORF">L227DRAFT_606829</name>
</gene>
<proteinExistence type="predicted"/>
<feature type="compositionally biased region" description="Acidic residues" evidence="1">
    <location>
        <begin position="353"/>
        <end position="388"/>
    </location>
</feature>
<dbReference type="EMBL" id="ML122252">
    <property type="protein sequence ID" value="RPD65292.1"/>
    <property type="molecule type" value="Genomic_DNA"/>
</dbReference>
<evidence type="ECO:0000256" key="1">
    <source>
        <dbReference type="SAM" id="MobiDB-lite"/>
    </source>
</evidence>
<feature type="region of interest" description="Disordered" evidence="1">
    <location>
        <begin position="313"/>
        <end position="393"/>
    </location>
</feature>